<gene>
    <name evidence="3" type="ORF">SAMN06295981_1961</name>
</gene>
<keyword evidence="1" id="KW-0812">Transmembrane</keyword>
<evidence type="ECO:0000313" key="3">
    <source>
        <dbReference type="EMBL" id="SMG32194.1"/>
    </source>
</evidence>
<protein>
    <recommendedName>
        <fullName evidence="2">SPW repeat-containing integral membrane domain-containing protein</fullName>
    </recommendedName>
</protein>
<evidence type="ECO:0000256" key="1">
    <source>
        <dbReference type="SAM" id="Phobius"/>
    </source>
</evidence>
<feature type="transmembrane region" description="Helical" evidence="1">
    <location>
        <begin position="12"/>
        <end position="35"/>
    </location>
</feature>
<dbReference type="Pfam" id="PF03779">
    <property type="entry name" value="SPW"/>
    <property type="match status" value="1"/>
</dbReference>
<dbReference type="STRING" id="1610489.SAMN06295981_1961"/>
<keyword evidence="1" id="KW-1133">Transmembrane helix</keyword>
<feature type="transmembrane region" description="Helical" evidence="1">
    <location>
        <begin position="71"/>
        <end position="89"/>
    </location>
</feature>
<sequence>MTITKNRNATSVNWDTPDVLNIALGVIMLLAPLWMPDPQPLWQVPLGIATIAVALWAVFTRSNTGVEKVMIGIGVLTFVSPFLGLYGNLLATWHAWLSGFLTFAVALRAIGVASRR</sequence>
<name>A0A1X7JVN9_9CORY</name>
<evidence type="ECO:0000259" key="2">
    <source>
        <dbReference type="Pfam" id="PF03779"/>
    </source>
</evidence>
<feature type="transmembrane region" description="Helical" evidence="1">
    <location>
        <begin position="41"/>
        <end position="59"/>
    </location>
</feature>
<organism evidence="3 4">
    <name type="scientific">Corynebacterium pollutisoli</name>
    <dbReference type="NCBI Taxonomy" id="1610489"/>
    <lineage>
        <taxon>Bacteria</taxon>
        <taxon>Bacillati</taxon>
        <taxon>Actinomycetota</taxon>
        <taxon>Actinomycetes</taxon>
        <taxon>Mycobacteriales</taxon>
        <taxon>Corynebacteriaceae</taxon>
        <taxon>Corynebacterium</taxon>
    </lineage>
</organism>
<evidence type="ECO:0000313" key="4">
    <source>
        <dbReference type="Proteomes" id="UP000193309"/>
    </source>
</evidence>
<dbReference type="AlphaFoldDB" id="A0A1X7JVN9"/>
<keyword evidence="1" id="KW-0472">Membrane</keyword>
<keyword evidence="4" id="KW-1185">Reference proteome</keyword>
<accession>A0A1X7JVN9</accession>
<dbReference type="EMBL" id="FXAR01000007">
    <property type="protein sequence ID" value="SMG32194.1"/>
    <property type="molecule type" value="Genomic_DNA"/>
</dbReference>
<feature type="domain" description="SPW repeat-containing integral membrane" evidence="2">
    <location>
        <begin position="17"/>
        <end position="107"/>
    </location>
</feature>
<reference evidence="4" key="1">
    <citation type="submission" date="2017-04" db="EMBL/GenBank/DDBJ databases">
        <authorList>
            <person name="Varghese N."/>
            <person name="Submissions S."/>
        </authorList>
    </citation>
    <scope>NUCLEOTIDE SEQUENCE [LARGE SCALE GENOMIC DNA]</scope>
    <source>
        <strain evidence="4">VDS</strain>
    </source>
</reference>
<feature type="transmembrane region" description="Helical" evidence="1">
    <location>
        <begin position="95"/>
        <end position="113"/>
    </location>
</feature>
<dbReference type="InterPro" id="IPR005530">
    <property type="entry name" value="SPW"/>
</dbReference>
<proteinExistence type="predicted"/>
<dbReference type="RefSeq" id="WP_085550064.1">
    <property type="nucleotide sequence ID" value="NZ_FXAR01000007.1"/>
</dbReference>
<dbReference type="Proteomes" id="UP000193309">
    <property type="component" value="Unassembled WGS sequence"/>
</dbReference>